<feature type="compositionally biased region" description="Polar residues" evidence="1">
    <location>
        <begin position="479"/>
        <end position="497"/>
    </location>
</feature>
<feature type="compositionally biased region" description="Basic and acidic residues" evidence="1">
    <location>
        <begin position="23"/>
        <end position="42"/>
    </location>
</feature>
<evidence type="ECO:0000256" key="1">
    <source>
        <dbReference type="SAM" id="MobiDB-lite"/>
    </source>
</evidence>
<feature type="region of interest" description="Disordered" evidence="1">
    <location>
        <begin position="708"/>
        <end position="757"/>
    </location>
</feature>
<dbReference type="EnsemblMetazoa" id="AMIN007563-RA">
    <property type="protein sequence ID" value="AMIN007563-PA"/>
    <property type="gene ID" value="AMIN007563"/>
</dbReference>
<feature type="compositionally biased region" description="Polar residues" evidence="1">
    <location>
        <begin position="727"/>
        <end position="757"/>
    </location>
</feature>
<feature type="compositionally biased region" description="Polar residues" evidence="1">
    <location>
        <begin position="197"/>
        <end position="210"/>
    </location>
</feature>
<reference evidence="3" key="1">
    <citation type="submission" date="2013-03" db="EMBL/GenBank/DDBJ databases">
        <title>The Genome Sequence of Anopheles minimus MINIMUS1.</title>
        <authorList>
            <consortium name="The Broad Institute Genomics Platform"/>
            <person name="Neafsey D.E."/>
            <person name="Walton C."/>
            <person name="Walker B."/>
            <person name="Young S.K."/>
            <person name="Zeng Q."/>
            <person name="Gargeya S."/>
            <person name="Fitzgerald M."/>
            <person name="Haas B."/>
            <person name="Abouelleil A."/>
            <person name="Allen A.W."/>
            <person name="Alvarado L."/>
            <person name="Arachchi H.M."/>
            <person name="Berlin A.M."/>
            <person name="Chapman S.B."/>
            <person name="Gainer-Dewar J."/>
            <person name="Goldberg J."/>
            <person name="Griggs A."/>
            <person name="Gujja S."/>
            <person name="Hansen M."/>
            <person name="Howarth C."/>
            <person name="Imamovic A."/>
            <person name="Ireland A."/>
            <person name="Larimer J."/>
            <person name="McCowan C."/>
            <person name="Murphy C."/>
            <person name="Pearson M."/>
            <person name="Poon T.W."/>
            <person name="Priest M."/>
            <person name="Roberts A."/>
            <person name="Saif S."/>
            <person name="Shea T."/>
            <person name="Sisk P."/>
            <person name="Sykes S."/>
            <person name="Wortman J."/>
            <person name="Nusbaum C."/>
            <person name="Birren B."/>
        </authorList>
    </citation>
    <scope>NUCLEOTIDE SEQUENCE [LARGE SCALE GENOMIC DNA]</scope>
    <source>
        <strain evidence="3">MINIMUS1</strain>
    </source>
</reference>
<feature type="region of interest" description="Disordered" evidence="1">
    <location>
        <begin position="23"/>
        <end position="48"/>
    </location>
</feature>
<protein>
    <submittedName>
        <fullName evidence="2">Uncharacterized protein</fullName>
    </submittedName>
</protein>
<feature type="compositionally biased region" description="Pro residues" evidence="1">
    <location>
        <begin position="630"/>
        <end position="641"/>
    </location>
</feature>
<evidence type="ECO:0000313" key="3">
    <source>
        <dbReference type="Proteomes" id="UP000075920"/>
    </source>
</evidence>
<dbReference type="VEuPathDB" id="VectorBase:AMIN007563"/>
<feature type="compositionally biased region" description="Polar residues" evidence="1">
    <location>
        <begin position="526"/>
        <end position="554"/>
    </location>
</feature>
<evidence type="ECO:0000313" key="2">
    <source>
        <dbReference type="EnsemblMetazoa" id="AMIN007563-PA"/>
    </source>
</evidence>
<keyword evidence="3" id="KW-1185">Reference proteome</keyword>
<feature type="region of interest" description="Disordered" evidence="1">
    <location>
        <begin position="466"/>
        <end position="497"/>
    </location>
</feature>
<dbReference type="STRING" id="112268.A0A182WB35"/>
<dbReference type="Proteomes" id="UP000075920">
    <property type="component" value="Unassembled WGS sequence"/>
</dbReference>
<feature type="compositionally biased region" description="Low complexity" evidence="1">
    <location>
        <begin position="468"/>
        <end position="477"/>
    </location>
</feature>
<proteinExistence type="predicted"/>
<dbReference type="AlphaFoldDB" id="A0A182WB35"/>
<feature type="region of interest" description="Disordered" evidence="1">
    <location>
        <begin position="625"/>
        <end position="651"/>
    </location>
</feature>
<sequence length="757" mass="82565">MIHIEPGPPVKISDHRWILVHSADTEKNREVEHSTPKDKSRVENPSARQQNGMQMFASALAKPCCKNPKNLFCFVCGLYILSHHKRSIMTRPLLEAYEAHFKVRTSKENYLQGPPSVCNVCNNALLRWKSGMCPKPELPFGIPMLWSPPTDHETDCYFCLTRTAPVSDSKNAKLAQSVAPIEYPILRSAIRPKLFTTRPTSASQAPQSRTPMVVAEEKDDSAATLVRTYPGQLKMHIPVSVPPPLRRSLPVQKITGSGQTKPIVVSTSTLKRKVDSNLCLTYGMTKVRLRNSEPTIVLEKCKKLLPSNPSAIIRPPVTASTQNSPRILNVFSLNKDAGNCETNTPAPSVVKVSQQQPTVKIEPVEDEEEKPVPPKLMKLKLSNGGLLKGEKVQQEPTVTQPTVPKQLSDVKMIKIEPGSSSAQEQKAQQTVPAKLNFINVKDLPSISNGERTFKITPSLIAKQSTDMAASSKAAPAATKQLSKTTAEQEQKPQPVTTSRYCFINMKDLPSSSSGNNEKTIKITSPVIGQQSTNNTTDQAGPNTAAASVTPSSKVTPDLEDIPHRITQSELILLLRELELTKEKSAVLIDRLKRWNLLAIEMVGTNRARSLDATTTTQQQNLVVSVSPASASPPLPPTPPSTQPQSEAVTAPSNMKTMQIHNTRAANRQSAPSLIISNPVNRNKASTIVSKPANGGKSDSQVLVAVKTEPSWQQRRHTAAAAAEKETTVQSQRGSITTRSAASAMSNAKQNVTIPRVK</sequence>
<reference evidence="2" key="2">
    <citation type="submission" date="2020-05" db="UniProtKB">
        <authorList>
            <consortium name="EnsemblMetazoa"/>
        </authorList>
    </citation>
    <scope>IDENTIFICATION</scope>
    <source>
        <strain evidence="2">MINIMUS1</strain>
    </source>
</reference>
<accession>A0A182WB35</accession>
<name>A0A182WB35_9DIPT</name>
<feature type="region of interest" description="Disordered" evidence="1">
    <location>
        <begin position="197"/>
        <end position="219"/>
    </location>
</feature>
<organism evidence="2 3">
    <name type="scientific">Anopheles minimus</name>
    <dbReference type="NCBI Taxonomy" id="112268"/>
    <lineage>
        <taxon>Eukaryota</taxon>
        <taxon>Metazoa</taxon>
        <taxon>Ecdysozoa</taxon>
        <taxon>Arthropoda</taxon>
        <taxon>Hexapoda</taxon>
        <taxon>Insecta</taxon>
        <taxon>Pterygota</taxon>
        <taxon>Neoptera</taxon>
        <taxon>Endopterygota</taxon>
        <taxon>Diptera</taxon>
        <taxon>Nematocera</taxon>
        <taxon>Culicoidea</taxon>
        <taxon>Culicidae</taxon>
        <taxon>Anophelinae</taxon>
        <taxon>Anopheles</taxon>
    </lineage>
</organism>
<feature type="region of interest" description="Disordered" evidence="1">
    <location>
        <begin position="524"/>
        <end position="558"/>
    </location>
</feature>